<keyword evidence="2" id="KW-1185">Reference proteome</keyword>
<evidence type="ECO:0000313" key="2">
    <source>
        <dbReference type="Proteomes" id="UP000078540"/>
    </source>
</evidence>
<name>A0A151HY20_9HYME</name>
<sequence length="54" mass="5751">MSAFPPVIGASAFDLESQPFRRTPQAPSWGLSPTLWRKMAIPGCCPCGPAAMCL</sequence>
<evidence type="ECO:0000313" key="1">
    <source>
        <dbReference type="EMBL" id="KYM75544.1"/>
    </source>
</evidence>
<accession>A0A151HY20</accession>
<protein>
    <submittedName>
        <fullName evidence="1">Uncharacterized protein</fullName>
    </submittedName>
</protein>
<organism evidence="1 2">
    <name type="scientific">Atta colombica</name>
    <dbReference type="NCBI Taxonomy" id="520822"/>
    <lineage>
        <taxon>Eukaryota</taxon>
        <taxon>Metazoa</taxon>
        <taxon>Ecdysozoa</taxon>
        <taxon>Arthropoda</taxon>
        <taxon>Hexapoda</taxon>
        <taxon>Insecta</taxon>
        <taxon>Pterygota</taxon>
        <taxon>Neoptera</taxon>
        <taxon>Endopterygota</taxon>
        <taxon>Hymenoptera</taxon>
        <taxon>Apocrita</taxon>
        <taxon>Aculeata</taxon>
        <taxon>Formicoidea</taxon>
        <taxon>Formicidae</taxon>
        <taxon>Myrmicinae</taxon>
        <taxon>Atta</taxon>
    </lineage>
</organism>
<gene>
    <name evidence="1" type="ORF">ALC53_14050</name>
</gene>
<proteinExistence type="predicted"/>
<dbReference type="Proteomes" id="UP000078540">
    <property type="component" value="Unassembled WGS sequence"/>
</dbReference>
<dbReference type="EMBL" id="KQ976743">
    <property type="protein sequence ID" value="KYM75544.1"/>
    <property type="molecule type" value="Genomic_DNA"/>
</dbReference>
<dbReference type="AlphaFoldDB" id="A0A151HY20"/>
<reference evidence="1 2" key="1">
    <citation type="submission" date="2015-09" db="EMBL/GenBank/DDBJ databases">
        <title>Atta colombica WGS genome.</title>
        <authorList>
            <person name="Nygaard S."/>
            <person name="Hu H."/>
            <person name="Boomsma J."/>
            <person name="Zhang G."/>
        </authorList>
    </citation>
    <scope>NUCLEOTIDE SEQUENCE [LARGE SCALE GENOMIC DNA]</scope>
    <source>
        <strain evidence="1">Treedump-2</strain>
        <tissue evidence="1">Whole body</tissue>
    </source>
</reference>